<dbReference type="GO" id="GO:0006465">
    <property type="term" value="P:signal peptide processing"/>
    <property type="evidence" value="ECO:0007669"/>
    <property type="project" value="TreeGrafter"/>
</dbReference>
<evidence type="ECO:0000313" key="5">
    <source>
        <dbReference type="Proteomes" id="UP000245137"/>
    </source>
</evidence>
<keyword evidence="2" id="KW-0472">Membrane</keyword>
<evidence type="ECO:0000259" key="3">
    <source>
        <dbReference type="Pfam" id="PF01478"/>
    </source>
</evidence>
<sequence length="206" mass="21090">MNISARRRVVLAETAVSIVIARGEGGALTHVGWLALAGLAVACFDFAQLGWWAAPTLVLFGALALAAVFDARFLIIPDGPLIVLLLQGLAILPSDGGEAALRLAAAAGGYGTLRAIDAAYRLLRGRAGLGLADAHLLGLAGLWLGPAALPGCLLIAVVSAFLSALIAARNGRLAQMAQPIPFGPHLALGFWLGWSLGPLETAQSGF</sequence>
<protein>
    <submittedName>
        <fullName evidence="4">Peptidase A24</fullName>
    </submittedName>
</protein>
<dbReference type="EMBL" id="PUIV01000008">
    <property type="protein sequence ID" value="PWB94449.1"/>
    <property type="molecule type" value="Genomic_DNA"/>
</dbReference>
<dbReference type="PANTHER" id="PTHR30487:SF0">
    <property type="entry name" value="PREPILIN LEADER PEPTIDASE_N-METHYLTRANSFERASE-RELATED"/>
    <property type="match status" value="1"/>
</dbReference>
<dbReference type="OrthoDB" id="9789291at2"/>
<dbReference type="InterPro" id="IPR050882">
    <property type="entry name" value="Prepilin_peptidase/N-MTase"/>
</dbReference>
<keyword evidence="5" id="KW-1185">Reference proteome</keyword>
<name>A0A2U1SS50_METSR</name>
<comment type="similarity">
    <text evidence="1">Belongs to the peptidase A24 family.</text>
</comment>
<dbReference type="InterPro" id="IPR000045">
    <property type="entry name" value="Prepilin_IV_endopep_pep"/>
</dbReference>
<dbReference type="PANTHER" id="PTHR30487">
    <property type="entry name" value="TYPE 4 PREPILIN-LIKE PROTEINS LEADER PEPTIDE-PROCESSING ENZYME"/>
    <property type="match status" value="1"/>
</dbReference>
<reference evidence="4 5" key="1">
    <citation type="journal article" date="2018" name="Appl. Microbiol. Biotechnol.">
        <title>Co-cultivation of the strictly anaerobic methanogen Methanosarcina barkeri with aerobic methanotrophs in an oxygen-limited membrane bioreactor.</title>
        <authorList>
            <person name="In 't Zandt M.H."/>
            <person name="van den Bosch T.J.M."/>
            <person name="Rijkers R."/>
            <person name="van Kessel M.A.H.J."/>
            <person name="Jetten M.S.M."/>
            <person name="Welte C.U."/>
        </authorList>
    </citation>
    <scope>NUCLEOTIDE SEQUENCE [LARGE SCALE GENOMIC DNA]</scope>
    <source>
        <strain evidence="4 5">DSM 17706</strain>
    </source>
</reference>
<gene>
    <name evidence="4" type="ORF">C5689_07965</name>
</gene>
<dbReference type="GO" id="GO:0004190">
    <property type="term" value="F:aspartic-type endopeptidase activity"/>
    <property type="evidence" value="ECO:0007669"/>
    <property type="project" value="InterPro"/>
</dbReference>
<organism evidence="4 5">
    <name type="scientific">Methylosinus sporium</name>
    <dbReference type="NCBI Taxonomy" id="428"/>
    <lineage>
        <taxon>Bacteria</taxon>
        <taxon>Pseudomonadati</taxon>
        <taxon>Pseudomonadota</taxon>
        <taxon>Alphaproteobacteria</taxon>
        <taxon>Hyphomicrobiales</taxon>
        <taxon>Methylocystaceae</taxon>
        <taxon>Methylosinus</taxon>
    </lineage>
</organism>
<accession>A0A2U1SS50</accession>
<feature type="transmembrane region" description="Helical" evidence="2">
    <location>
        <begin position="147"/>
        <end position="168"/>
    </location>
</feature>
<dbReference type="AlphaFoldDB" id="A0A2U1SS50"/>
<dbReference type="GO" id="GO:0005886">
    <property type="term" value="C:plasma membrane"/>
    <property type="evidence" value="ECO:0007669"/>
    <property type="project" value="TreeGrafter"/>
</dbReference>
<dbReference type="Pfam" id="PF01478">
    <property type="entry name" value="Peptidase_A24"/>
    <property type="match status" value="1"/>
</dbReference>
<proteinExistence type="inferred from homology"/>
<dbReference type="Proteomes" id="UP000245137">
    <property type="component" value="Unassembled WGS sequence"/>
</dbReference>
<evidence type="ECO:0000313" key="4">
    <source>
        <dbReference type="EMBL" id="PWB94449.1"/>
    </source>
</evidence>
<keyword evidence="2" id="KW-1133">Transmembrane helix</keyword>
<dbReference type="RefSeq" id="WP_108916745.1">
    <property type="nucleotide sequence ID" value="NZ_BGJY01000008.1"/>
</dbReference>
<keyword evidence="2" id="KW-0812">Transmembrane</keyword>
<evidence type="ECO:0000256" key="1">
    <source>
        <dbReference type="ARBA" id="ARBA00005801"/>
    </source>
</evidence>
<comment type="caution">
    <text evidence="4">The sequence shown here is derived from an EMBL/GenBank/DDBJ whole genome shotgun (WGS) entry which is preliminary data.</text>
</comment>
<feature type="transmembrane region" description="Helical" evidence="2">
    <location>
        <begin position="49"/>
        <end position="69"/>
    </location>
</feature>
<feature type="domain" description="Prepilin type IV endopeptidase peptidase" evidence="3">
    <location>
        <begin position="57"/>
        <end position="162"/>
    </location>
</feature>
<evidence type="ECO:0000256" key="2">
    <source>
        <dbReference type="SAM" id="Phobius"/>
    </source>
</evidence>